<name>A0ABU8EQP6_9GAMM</name>
<dbReference type="PANTHER" id="PTHR43747">
    <property type="entry name" value="FAD-BINDING PROTEIN"/>
    <property type="match status" value="1"/>
</dbReference>
<comment type="caution">
    <text evidence="1">The sequence shown here is derived from an EMBL/GenBank/DDBJ whole genome shotgun (WGS) entry which is preliminary data.</text>
</comment>
<reference evidence="1 2" key="1">
    <citation type="submission" date="2023-12" db="EMBL/GenBank/DDBJ databases">
        <title>Friends and Foes: Symbiotic and Algicidal bacterial influence on Karenia brevis blooms.</title>
        <authorList>
            <person name="Fei C."/>
            <person name="Mohamed A.R."/>
            <person name="Booker A."/>
            <person name="Arshad M."/>
            <person name="Klass S."/>
            <person name="Ahn S."/>
            <person name="Gilbert P.M."/>
            <person name="Heil C.A."/>
            <person name="Martinez J.M."/>
            <person name="Amin S.A."/>
        </authorList>
    </citation>
    <scope>NUCLEOTIDE SEQUENCE [LARGE SCALE GENOMIC DNA]</scope>
    <source>
        <strain evidence="1 2">CE15</strain>
    </source>
</reference>
<dbReference type="PANTHER" id="PTHR43747:SF4">
    <property type="entry name" value="FLAVIN-DEPENDENT TRYPTOPHAN HALOGENASE"/>
    <property type="match status" value="1"/>
</dbReference>
<dbReference type="InterPro" id="IPR036188">
    <property type="entry name" value="FAD/NAD-bd_sf"/>
</dbReference>
<dbReference type="Proteomes" id="UP001382455">
    <property type="component" value="Unassembled WGS sequence"/>
</dbReference>
<protein>
    <submittedName>
        <fullName evidence="1">Tryptophan halogenase family protein</fullName>
    </submittedName>
</protein>
<dbReference type="PIRSF" id="PIRSF011396">
    <property type="entry name" value="Trp_halogenase"/>
    <property type="match status" value="1"/>
</dbReference>
<evidence type="ECO:0000313" key="2">
    <source>
        <dbReference type="Proteomes" id="UP001382455"/>
    </source>
</evidence>
<dbReference type="Pfam" id="PF04820">
    <property type="entry name" value="Trp_halogenase"/>
    <property type="match status" value="1"/>
</dbReference>
<dbReference type="RefSeq" id="WP_336434889.1">
    <property type="nucleotide sequence ID" value="NZ_JBAWKS010000001.1"/>
</dbReference>
<proteinExistence type="predicted"/>
<gene>
    <name evidence="1" type="ORF">WAE96_06180</name>
</gene>
<evidence type="ECO:0000313" key="1">
    <source>
        <dbReference type="EMBL" id="MEI4549286.1"/>
    </source>
</evidence>
<keyword evidence="2" id="KW-1185">Reference proteome</keyword>
<dbReference type="InterPro" id="IPR050816">
    <property type="entry name" value="Flavin-dep_Halogenase_NPB"/>
</dbReference>
<dbReference type="InterPro" id="IPR006905">
    <property type="entry name" value="Flavin_halogenase"/>
</dbReference>
<organism evidence="1 2">
    <name type="scientific">Pseudoalteromonas spongiae</name>
    <dbReference type="NCBI Taxonomy" id="298657"/>
    <lineage>
        <taxon>Bacteria</taxon>
        <taxon>Pseudomonadati</taxon>
        <taxon>Pseudomonadota</taxon>
        <taxon>Gammaproteobacteria</taxon>
        <taxon>Alteromonadales</taxon>
        <taxon>Pseudoalteromonadaceae</taxon>
        <taxon>Pseudoalteromonas</taxon>
    </lineage>
</organism>
<dbReference type="Gene3D" id="3.50.50.60">
    <property type="entry name" value="FAD/NAD(P)-binding domain"/>
    <property type="match status" value="1"/>
</dbReference>
<accession>A0ABU8EQP6</accession>
<dbReference type="SUPFAM" id="SSF51905">
    <property type="entry name" value="FAD/NAD(P)-binding domain"/>
    <property type="match status" value="1"/>
</dbReference>
<dbReference type="InterPro" id="IPR033856">
    <property type="entry name" value="Trp_halogen"/>
</dbReference>
<dbReference type="EMBL" id="JBAWKS010000001">
    <property type="protein sequence ID" value="MEI4549286.1"/>
    <property type="molecule type" value="Genomic_DNA"/>
</dbReference>
<sequence>MTNQINNVVIVGGGTAGWLTASLLAKVLGKQISITLVESKDIATIGVGEATIPPIIPFNAAIGIDEKAFIKATNATIKLGIQFENWGQQGEHYMHAFGSFGKDFPFCNFLNYWLKAKEQGDTSSFWDYSINYQAAKRNRFDKLQHLPNTKLPGTSYAYHFDASLYAEFLRDHAEQLGVKRIEGKVTHVETHQNNGFVKSLTLENQALVTGDLFVDCSGLHGLLLDKTLNVGFEDWRHWLPCDSALAVPCEHGENEIKPYTRSIAHDAGWQWQIPLTNRIGNGLVYASYHLSDDDAKQLLLSNLPGNAIAEPKLIRFRTGRRLKQWHKNVVAIGLSSGFLEPLESTSIHLIQTAATRLVKHFPLLGINDGVVAEFNRQSQVEFERIRDFIILHYKLTKRTDSAFWRQCKDMDVPNSLRHKMQLFAENALFFRQDDELFSEVAWQQVMLGQGITPAQYHPLAQNLNDAQIADLLESLKTLVAHTSEKLPTHNEFLKRFGN</sequence>